<reference evidence="4" key="1">
    <citation type="submission" date="2019-01" db="EMBL/GenBank/DDBJ databases">
        <title>Gri0909 isolated from a small marine red alga.</title>
        <authorList>
            <person name="Kim J."/>
            <person name="Jeong S.E."/>
            <person name="Jeon C.O."/>
        </authorList>
    </citation>
    <scope>NUCLEOTIDE SEQUENCE [LARGE SCALE GENOMIC DNA]</scope>
    <source>
        <strain evidence="4">Gri0909</strain>
    </source>
</reference>
<dbReference type="PANTHER" id="PTHR19328">
    <property type="entry name" value="HEDGEHOG-INTERACTING PROTEIN"/>
    <property type="match status" value="1"/>
</dbReference>
<feature type="domain" description="Glucose/Sorbosone dehydrogenase" evidence="2">
    <location>
        <begin position="48"/>
        <end position="376"/>
    </location>
</feature>
<dbReference type="SUPFAM" id="SSF50952">
    <property type="entry name" value="Soluble quinoprotein glucose dehydrogenase"/>
    <property type="match status" value="1"/>
</dbReference>
<organism evidence="3 4">
    <name type="scientific">Hwanghaeella grinnelliae</name>
    <dbReference type="NCBI Taxonomy" id="2500179"/>
    <lineage>
        <taxon>Bacteria</taxon>
        <taxon>Pseudomonadati</taxon>
        <taxon>Pseudomonadota</taxon>
        <taxon>Alphaproteobacteria</taxon>
        <taxon>Rhodospirillales</taxon>
        <taxon>Rhodospirillaceae</taxon>
        <taxon>Hwanghaeella</taxon>
    </lineage>
</organism>
<keyword evidence="4" id="KW-1185">Reference proteome</keyword>
<dbReference type="Gene3D" id="2.120.10.30">
    <property type="entry name" value="TolB, C-terminal domain"/>
    <property type="match status" value="1"/>
</dbReference>
<dbReference type="EMBL" id="SADE01000004">
    <property type="protein sequence ID" value="RVU33822.1"/>
    <property type="molecule type" value="Genomic_DNA"/>
</dbReference>
<name>A0A3S2Z5X6_9PROT</name>
<evidence type="ECO:0000256" key="1">
    <source>
        <dbReference type="SAM" id="SignalP"/>
    </source>
</evidence>
<keyword evidence="1" id="KW-0732">Signal</keyword>
<evidence type="ECO:0000259" key="2">
    <source>
        <dbReference type="Pfam" id="PF07995"/>
    </source>
</evidence>
<dbReference type="OrthoDB" id="9770043at2"/>
<dbReference type="InterPro" id="IPR012938">
    <property type="entry name" value="Glc/Sorbosone_DH"/>
</dbReference>
<evidence type="ECO:0000313" key="3">
    <source>
        <dbReference type="EMBL" id="RVU33822.1"/>
    </source>
</evidence>
<protein>
    <submittedName>
        <fullName evidence="3">PQQ-dependent sugar dehydrogenase</fullName>
    </submittedName>
</protein>
<accession>A0A3S2Z5X6</accession>
<feature type="signal peptide" evidence="1">
    <location>
        <begin position="1"/>
        <end position="23"/>
    </location>
</feature>
<dbReference type="Pfam" id="PF07995">
    <property type="entry name" value="GSDH"/>
    <property type="match status" value="1"/>
</dbReference>
<dbReference type="Proteomes" id="UP000287447">
    <property type="component" value="Unassembled WGS sequence"/>
</dbReference>
<dbReference type="InterPro" id="IPR011042">
    <property type="entry name" value="6-blade_b-propeller_TolB-like"/>
</dbReference>
<comment type="caution">
    <text evidence="3">The sequence shown here is derived from an EMBL/GenBank/DDBJ whole genome shotgun (WGS) entry which is preliminary data.</text>
</comment>
<dbReference type="RefSeq" id="WP_127767852.1">
    <property type="nucleotide sequence ID" value="NZ_SADE01000004.1"/>
</dbReference>
<gene>
    <name evidence="3" type="ORF">EOI86_22050</name>
</gene>
<evidence type="ECO:0000313" key="4">
    <source>
        <dbReference type="Proteomes" id="UP000287447"/>
    </source>
</evidence>
<dbReference type="InterPro" id="IPR011041">
    <property type="entry name" value="Quinoprot_gluc/sorb_DH_b-prop"/>
</dbReference>
<proteinExistence type="predicted"/>
<dbReference type="AlphaFoldDB" id="A0A3S2Z5X6"/>
<feature type="chain" id="PRO_5018628095" evidence="1">
    <location>
        <begin position="24"/>
        <end position="380"/>
    </location>
</feature>
<sequence>MPGPKNRLAAVFLTCLLFAPVTAAQATETQDFNSDDYALRIVTVASGLRHPWGMAFLPDDRMIVTEREGDIRIVAMNGNKSQPLKGVPDAYIRGQGGVLDVALDPAFSENSRVYVSFSEPGPGGAGTAVLRATLDLAGEALTDGEIIFRQEPKTDGGRHFGSRLVFAPDGTLFITVGERGERDRTQDFTINRGQVVRINPDGTIPTDNPFIGVAGRRPEVWSYGHRNPQGAALHPQTGRLWTVEHGARGGDEINLPEAGKNYGWPVISYGRHYSGGKIGDGTHKSGYEQPLYYWDPSIAPSGMAFYTGDVFPQWRGDLFVGSLKFGLLVRLDMDGTRITAEERLLEGLDDRVRDVRQGPDGMIYLLTDDYDGRILRLEPR</sequence>
<dbReference type="PANTHER" id="PTHR19328:SF75">
    <property type="entry name" value="ALDOSE SUGAR DEHYDROGENASE YLII"/>
    <property type="match status" value="1"/>
</dbReference>